<evidence type="ECO:0000313" key="3">
    <source>
        <dbReference type="Proteomes" id="UP000199385"/>
    </source>
</evidence>
<dbReference type="InterPro" id="IPR002881">
    <property type="entry name" value="DUF58"/>
</dbReference>
<evidence type="ECO:0000313" key="2">
    <source>
        <dbReference type="EMBL" id="SBT52255.1"/>
    </source>
</evidence>
<keyword evidence="3" id="KW-1185">Reference proteome</keyword>
<dbReference type="EMBL" id="LT594323">
    <property type="protein sequence ID" value="SBT52255.1"/>
    <property type="molecule type" value="Genomic_DNA"/>
</dbReference>
<evidence type="ECO:0000259" key="1">
    <source>
        <dbReference type="Pfam" id="PF01882"/>
    </source>
</evidence>
<dbReference type="Pfam" id="PF01882">
    <property type="entry name" value="DUF58"/>
    <property type="match status" value="1"/>
</dbReference>
<accession>A0A1A9A7W2</accession>
<dbReference type="PANTHER" id="PTHR33608">
    <property type="entry name" value="BLL2464 PROTEIN"/>
    <property type="match status" value="1"/>
</dbReference>
<dbReference type="AlphaFoldDB" id="A0A1A9A7W2"/>
<dbReference type="OrthoDB" id="845740at2"/>
<dbReference type="Proteomes" id="UP000199385">
    <property type="component" value="Chromosome I"/>
</dbReference>
<dbReference type="PANTHER" id="PTHR33608:SF3">
    <property type="entry name" value="SLR2013 PROTEIN"/>
    <property type="match status" value="1"/>
</dbReference>
<feature type="domain" description="DUF58" evidence="1">
    <location>
        <begin position="197"/>
        <end position="370"/>
    </location>
</feature>
<gene>
    <name evidence="2" type="ORF">GA0070611_5552</name>
</gene>
<proteinExistence type="predicted"/>
<sequence>MIWRAAVLLAAGAATLPLWPAPFLGVAVMTVAVLLLVAVDWALAAPLHTVTATRSGDRAVRLGGTATVTLRLANPTRRTLRAQVRDAWVPSAGARPDVPPATVLTVQPGGVATLPVRLTPTRRGDRPAAALTVRSLGPLRLAFRQRAGSPAAPPWTLRVLPRFDSRRHLPEKLAKLRVVDGVQVTRGRGQGTEFDTLREYVIGDDVRSIDWRASARRADVLVRTWRPERDRRLVCVLDTGRTSAVRVGDEPRLDTAIDAALLLTALAARAGDRVDLFAADTAVRARVTGGNRPALLARLVDAVAPLQPALVETDFELIAAEVLRRERQRSLVVLFTALEAGALGEGLLPVLPRLAARHRVVIAATHDPVLSRLTTTAPSSPDDAYATAAAWRALAERDRVRAALSRHGVTVVDAPAHHLAPTLADTYLRLKAQGRL</sequence>
<organism evidence="2 3">
    <name type="scientific">Micromonospora auratinigra</name>
    <dbReference type="NCBI Taxonomy" id="261654"/>
    <lineage>
        <taxon>Bacteria</taxon>
        <taxon>Bacillati</taxon>
        <taxon>Actinomycetota</taxon>
        <taxon>Actinomycetes</taxon>
        <taxon>Micromonosporales</taxon>
        <taxon>Micromonosporaceae</taxon>
        <taxon>Micromonospora</taxon>
    </lineage>
</organism>
<reference evidence="3" key="1">
    <citation type="submission" date="2016-06" db="EMBL/GenBank/DDBJ databases">
        <authorList>
            <person name="Varghese N."/>
            <person name="Submissions Spin"/>
        </authorList>
    </citation>
    <scope>NUCLEOTIDE SEQUENCE [LARGE SCALE GENOMIC DNA]</scope>
    <source>
        <strain evidence="3">DSM 44815</strain>
    </source>
</reference>
<dbReference type="RefSeq" id="WP_091670722.1">
    <property type="nucleotide sequence ID" value="NZ_LT594323.1"/>
</dbReference>
<protein>
    <submittedName>
        <fullName evidence="2">Uncharacterized conserved protein, DUF58 family, contains vWF domain</fullName>
    </submittedName>
</protein>
<dbReference type="PATRIC" id="fig|261654.4.peg.5624"/>
<dbReference type="STRING" id="261654.GA0070611_5552"/>
<name>A0A1A9A7W2_9ACTN</name>